<dbReference type="Proteomes" id="UP001499884">
    <property type="component" value="Unassembled WGS sequence"/>
</dbReference>
<sequence>MQRAYLSGRPETRAWSAVFGTRTHPDTEGSCGALTLSTGGSLHASLTRIRGSEKWSAAKDTFA</sequence>
<proteinExistence type="predicted"/>
<name>A0ABP7DVJ0_9ACTN</name>
<keyword evidence="2" id="KW-1185">Reference proteome</keyword>
<evidence type="ECO:0000313" key="2">
    <source>
        <dbReference type="Proteomes" id="UP001499884"/>
    </source>
</evidence>
<gene>
    <name evidence="1" type="ORF">GCM10023082_04700</name>
</gene>
<protein>
    <recommendedName>
        <fullName evidence="3">DUF397 domain-containing protein</fullName>
    </recommendedName>
</protein>
<evidence type="ECO:0000313" key="1">
    <source>
        <dbReference type="EMBL" id="GAA3709823.1"/>
    </source>
</evidence>
<reference evidence="2" key="1">
    <citation type="journal article" date="2019" name="Int. J. Syst. Evol. Microbiol.">
        <title>The Global Catalogue of Microorganisms (GCM) 10K type strain sequencing project: providing services to taxonomists for standard genome sequencing and annotation.</title>
        <authorList>
            <consortium name="The Broad Institute Genomics Platform"/>
            <consortium name="The Broad Institute Genome Sequencing Center for Infectious Disease"/>
            <person name="Wu L."/>
            <person name="Ma J."/>
        </authorList>
    </citation>
    <scope>NUCLEOTIDE SEQUENCE [LARGE SCALE GENOMIC DNA]</scope>
    <source>
        <strain evidence="2">JCM 30846</strain>
    </source>
</reference>
<evidence type="ECO:0008006" key="3">
    <source>
        <dbReference type="Google" id="ProtNLM"/>
    </source>
</evidence>
<organism evidence="1 2">
    <name type="scientific">Streptomyces tremellae</name>
    <dbReference type="NCBI Taxonomy" id="1124239"/>
    <lineage>
        <taxon>Bacteria</taxon>
        <taxon>Bacillati</taxon>
        <taxon>Actinomycetota</taxon>
        <taxon>Actinomycetes</taxon>
        <taxon>Kitasatosporales</taxon>
        <taxon>Streptomycetaceae</taxon>
        <taxon>Streptomyces</taxon>
    </lineage>
</organism>
<accession>A0ABP7DVJ0</accession>
<dbReference type="EMBL" id="BAABEP010000002">
    <property type="protein sequence ID" value="GAA3709823.1"/>
    <property type="molecule type" value="Genomic_DNA"/>
</dbReference>
<comment type="caution">
    <text evidence="1">The sequence shown here is derived from an EMBL/GenBank/DDBJ whole genome shotgun (WGS) entry which is preliminary data.</text>
</comment>